<comment type="similarity">
    <text evidence="1">Belongs to the short-chain dehydrogenases/reductases (SDR) family.</text>
</comment>
<keyword evidence="5" id="KW-1185">Reference proteome</keyword>
<dbReference type="PROSITE" id="PS00061">
    <property type="entry name" value="ADH_SHORT"/>
    <property type="match status" value="1"/>
</dbReference>
<accession>A0ABQ9NN30</accession>
<dbReference type="InterPro" id="IPR020904">
    <property type="entry name" value="Sc_DH/Rdtase_CS"/>
</dbReference>
<dbReference type="PANTHER" id="PTHR44229:SF4">
    <property type="entry name" value="15-HYDROXYPROSTAGLANDIN DEHYDROGENASE [NAD(+)]"/>
    <property type="match status" value="1"/>
</dbReference>
<dbReference type="PANTHER" id="PTHR44229">
    <property type="entry name" value="15-HYDROXYPROSTAGLANDIN DEHYDROGENASE [NAD(+)]"/>
    <property type="match status" value="1"/>
</dbReference>
<evidence type="ECO:0000313" key="4">
    <source>
        <dbReference type="EMBL" id="KAJ9658289.1"/>
    </source>
</evidence>
<dbReference type="InterPro" id="IPR002347">
    <property type="entry name" value="SDR_fam"/>
</dbReference>
<evidence type="ECO:0000256" key="3">
    <source>
        <dbReference type="ARBA" id="ARBA00023002"/>
    </source>
</evidence>
<dbReference type="Proteomes" id="UP001172684">
    <property type="component" value="Unassembled WGS sequence"/>
</dbReference>
<sequence>MPKNPQASGMGLAVAEALAYAGEWTLHLLDLNAERGTSAASSLPDAHFHQTDVNSYLSLSTTFDTVFNSASRIDFVFANAGIVERDNFYAVHAQSPPPEPNQLSIDINLKGVVNTTYLAQHYFRLSPGGGKGCSLVMTASCGGLYPSPFCPMYTAAKHGVVGLMRAVAKHFWLVNGVRVNAICPGTVRTNLLDERGWSSFPAEFFTPVEKVVDVVVKLVEGGEWQDAYGVKVTGEQLWGRAVEINGKNHYFREMPEYCDDNMRQVMVATDVDSIGGVLSGAKEVEQNPYPGNKEGVAGLVQG</sequence>
<dbReference type="SUPFAM" id="SSF51735">
    <property type="entry name" value="NAD(P)-binding Rossmann-fold domains"/>
    <property type="match status" value="1"/>
</dbReference>
<proteinExistence type="inferred from homology"/>
<reference evidence="4" key="1">
    <citation type="submission" date="2022-10" db="EMBL/GenBank/DDBJ databases">
        <title>Culturing micro-colonial fungi from biological soil crusts in the Mojave desert and describing Neophaeococcomyces mojavensis, and introducing the new genera and species Taxawa tesnikishii.</title>
        <authorList>
            <person name="Kurbessoian T."/>
            <person name="Stajich J.E."/>
        </authorList>
    </citation>
    <scope>NUCLEOTIDE SEQUENCE</scope>
    <source>
        <strain evidence="4">TK_1</strain>
    </source>
</reference>
<comment type="caution">
    <text evidence="4">The sequence shown here is derived from an EMBL/GenBank/DDBJ whole genome shotgun (WGS) entry which is preliminary data.</text>
</comment>
<evidence type="ECO:0000256" key="2">
    <source>
        <dbReference type="ARBA" id="ARBA00022857"/>
    </source>
</evidence>
<keyword evidence="3" id="KW-0560">Oxidoreductase</keyword>
<dbReference type="PRINTS" id="PR00081">
    <property type="entry name" value="GDHRDH"/>
</dbReference>
<evidence type="ECO:0008006" key="6">
    <source>
        <dbReference type="Google" id="ProtNLM"/>
    </source>
</evidence>
<keyword evidence="2" id="KW-0521">NADP</keyword>
<dbReference type="InterPro" id="IPR036291">
    <property type="entry name" value="NAD(P)-bd_dom_sf"/>
</dbReference>
<evidence type="ECO:0000256" key="1">
    <source>
        <dbReference type="ARBA" id="ARBA00006484"/>
    </source>
</evidence>
<dbReference type="Pfam" id="PF00106">
    <property type="entry name" value="adh_short"/>
    <property type="match status" value="1"/>
</dbReference>
<organism evidence="4 5">
    <name type="scientific">Coniosporium apollinis</name>
    <dbReference type="NCBI Taxonomy" id="61459"/>
    <lineage>
        <taxon>Eukaryota</taxon>
        <taxon>Fungi</taxon>
        <taxon>Dikarya</taxon>
        <taxon>Ascomycota</taxon>
        <taxon>Pezizomycotina</taxon>
        <taxon>Dothideomycetes</taxon>
        <taxon>Dothideomycetes incertae sedis</taxon>
        <taxon>Coniosporium</taxon>
    </lineage>
</organism>
<protein>
    <recommendedName>
        <fullName evidence="6">NAD(P)-binding protein</fullName>
    </recommendedName>
</protein>
<name>A0ABQ9NN30_9PEZI</name>
<dbReference type="Gene3D" id="3.40.50.720">
    <property type="entry name" value="NAD(P)-binding Rossmann-like Domain"/>
    <property type="match status" value="1"/>
</dbReference>
<dbReference type="EMBL" id="JAPDRL010000089">
    <property type="protein sequence ID" value="KAJ9658289.1"/>
    <property type="molecule type" value="Genomic_DNA"/>
</dbReference>
<gene>
    <name evidence="4" type="ORF">H2201_007848</name>
</gene>
<evidence type="ECO:0000313" key="5">
    <source>
        <dbReference type="Proteomes" id="UP001172684"/>
    </source>
</evidence>